<feature type="signal peptide" evidence="2">
    <location>
        <begin position="1"/>
        <end position="25"/>
    </location>
</feature>
<evidence type="ECO:0000256" key="1">
    <source>
        <dbReference type="SAM" id="Coils"/>
    </source>
</evidence>
<protein>
    <submittedName>
        <fullName evidence="3">Uncharacterized protein</fullName>
    </submittedName>
</protein>
<feature type="chain" id="PRO_5005830751" evidence="2">
    <location>
        <begin position="26"/>
        <end position="1767"/>
    </location>
</feature>
<dbReference type="STRING" id="166423.A0A0M8ZUF0"/>
<keyword evidence="1" id="KW-0175">Coiled coil</keyword>
<evidence type="ECO:0000256" key="2">
    <source>
        <dbReference type="SAM" id="SignalP"/>
    </source>
</evidence>
<dbReference type="Proteomes" id="UP000053105">
    <property type="component" value="Unassembled WGS sequence"/>
</dbReference>
<keyword evidence="2" id="KW-0732">Signal</keyword>
<evidence type="ECO:0000313" key="4">
    <source>
        <dbReference type="Proteomes" id="UP000053105"/>
    </source>
</evidence>
<accession>A0A0M8ZUF0</accession>
<feature type="coiled-coil region" evidence="1">
    <location>
        <begin position="492"/>
        <end position="519"/>
    </location>
</feature>
<keyword evidence="4" id="KW-1185">Reference proteome</keyword>
<organism evidence="3 4">
    <name type="scientific">Melipona quadrifasciata</name>
    <dbReference type="NCBI Taxonomy" id="166423"/>
    <lineage>
        <taxon>Eukaryota</taxon>
        <taxon>Metazoa</taxon>
        <taxon>Ecdysozoa</taxon>
        <taxon>Arthropoda</taxon>
        <taxon>Hexapoda</taxon>
        <taxon>Insecta</taxon>
        <taxon>Pterygota</taxon>
        <taxon>Neoptera</taxon>
        <taxon>Endopterygota</taxon>
        <taxon>Hymenoptera</taxon>
        <taxon>Apocrita</taxon>
        <taxon>Aculeata</taxon>
        <taxon>Apoidea</taxon>
        <taxon>Anthophila</taxon>
        <taxon>Apidae</taxon>
        <taxon>Melipona</taxon>
    </lineage>
</organism>
<sequence length="1767" mass="200921">MSLSIRSYFGKTFWLFLFLCANVASIDRVSKTVDQLGDIHLPRVLRNSEDESLIWMDYEFDTGAGNREGELIVTDISVHEYKNLPETASWQFLDVNGISYLFRVEESTFFVYKFDPDTAVVNDSVSFDLEGIILTFQVIDLHSGPDAVAVFCVESNDETILLSWHRLKNGNSLQFFQSWTVQNRIKDMKFIQHEKPYKILLLNELHPGLQDPFIDMYGFDIDFSANTFNFWFYNRFSIPRTFDVQICPIDENILLALQGKDDISLYKYKNTIGGSIFQYLQTIKSYNLRNFVCFESGYLQFLSTSGPEAGLFHFVDGEFQFNTEAEPNFDISEITWVTNVKLDTYRDESLLLIQLRNSTVIALAWQGLSFKRISLPSNILDQLDLATITPLSKNEFMVGNRIVKFHVQLKNLKHPSQSTTERLLVLQSLLNDTLNHQERILNETKARLEKSYLKNPEITGIWNIGVVNVTNATVSDNVTYHSVTIGGTNLKKEDLRLNVSDFRERLTNIEEKLDEIDSNLMNTVEINPRSVSNVTVFGNIIVTGNLNVGNLTALSINDINETTIADFIDSRDVTVRSVNGIPIENIQFGDSGVDYSGVDFYKINRAQVNGNLSFSTINGIDWTILMRDIVWKNKRMHIPGETIIEGTLISNIFKLDILDNLLYPEDYVLENSVSSVVVTGSKSFDSMLVSQLEDVATINGIDFEDFVILHKDNVLEKSITFENLTIEGEFWIDGDISGFNIENVLLLNETSAISPDVMFFNLNVLGNVTFDTLLMNRRLLNLGDLLLKTDVNVEITGTKIFLKNVEMKSNVIITSGMVNGHFLDEFVTFNTDQDFPHLTKILSNVTFRNVTFGAAKKLETFLAENTNSSSGCLNRIVIFESPITVDQLSFDRLNEVSFRDFDRKLNETFQNVSFETLTTETLLAEKITVKAINGIDFDTFTKRLELSNVGSVEQLETDRLDVAFINGISLNEINLLKDRLNAILDGICNGSMALNSLQVTGMITTNSINGELLTDLYSKDEINTVIFKSDTFIKNLTILGFMNGFNFSEHVLDTILKSDRNIAIDGHKTFDIILCHQLETRFLNGHPVENVLDPFKEQVLSGPVTVNGSVTILEKFNTTGSIGDIPFYNLIDSFNALGNNSYELHGDVRFLNNVTVKSLYTIGLIQGKNFDDFLDTIIFNIEDNLTISGTKVFQNSVTFNDTFVIRDKLNNIDLKRFQRAIFIDQPFSVKSKIIFKDGIKIEKDLAVSTNLKTKSIMGIDANDLYENVLILDKPNYIEGITTFTNVSFESDIQVEKFNDLDMKLLIPLNAEQIIKVLKCDNVTADELQILGKVNDENLQKIQDNTFMMTGDQNISGHFNFRGHVYVGGDFNARIINDIDPTNIIPLNSKSPISGNFIFEKPILFNQSLRVLGYLNGIDPSRWEAVAVTTNNLVPQFILGKWTVFGNIIEYDSDIVSVHYFELDNLDYIMISYDSCHMHVYSFSGMKFELVNDISGFGVVEQWTTFKHDEALYFLTSGQNSCGRGPVNLWKLRNNELEASFNHVLDLGHNVDSKKIHQDTFLMLINEKEQFRSSEMINEELQKSLSSPADDDDVQIILDNDKKLFTSMIDKYNVDHSANITVNVRNAEILNFKTGIYEKDMSLYYDEEVSEDRIFICSNGAKWKKIVQTIKAHRPTSFTILNFDGLIETLLVFVENKKNLQIYEYKGIQGFLYRDSIRINADKLFTFKIRKYPNLAKRYCLGLVYGNRLTILEAKMYGEKLDMGALTC</sequence>
<dbReference type="OrthoDB" id="6022258at2759"/>
<reference evidence="3 4" key="1">
    <citation type="submission" date="2015-07" db="EMBL/GenBank/DDBJ databases">
        <title>The genome of Melipona quadrifasciata.</title>
        <authorList>
            <person name="Pan H."/>
            <person name="Kapheim K."/>
        </authorList>
    </citation>
    <scope>NUCLEOTIDE SEQUENCE [LARGE SCALE GENOMIC DNA]</scope>
    <source>
        <strain evidence="3">0111107301</strain>
        <tissue evidence="3">Whole body</tissue>
    </source>
</reference>
<dbReference type="EMBL" id="KQ435845">
    <property type="protein sequence ID" value="KOX71177.1"/>
    <property type="molecule type" value="Genomic_DNA"/>
</dbReference>
<proteinExistence type="predicted"/>
<name>A0A0M8ZUF0_9HYME</name>
<evidence type="ECO:0000313" key="3">
    <source>
        <dbReference type="EMBL" id="KOX71177.1"/>
    </source>
</evidence>
<gene>
    <name evidence="3" type="ORF">WN51_04200</name>
</gene>